<comment type="caution">
    <text evidence="1">The sequence shown here is derived from an EMBL/GenBank/DDBJ whole genome shotgun (WGS) entry which is preliminary data.</text>
</comment>
<accession>A0A7J5DEL3</accession>
<organism evidence="1 2">
    <name type="scientific">Streptomyces triticiradicis</name>
    <dbReference type="NCBI Taxonomy" id="2651189"/>
    <lineage>
        <taxon>Bacteria</taxon>
        <taxon>Bacillati</taxon>
        <taxon>Actinomycetota</taxon>
        <taxon>Actinomycetes</taxon>
        <taxon>Kitasatosporales</taxon>
        <taxon>Streptomycetaceae</taxon>
        <taxon>Streptomyces</taxon>
    </lineage>
</organism>
<proteinExistence type="predicted"/>
<protein>
    <recommendedName>
        <fullName evidence="3">ComF family protein</fullName>
    </recommendedName>
</protein>
<name>A0A7J5DEL3_9ACTN</name>
<sequence length="249" mass="27122">MATVVGLSDRYANFLIHPLPSGPGVCQICRGPARTGYPACLRCQQAATALGAGIADTVVPISLALKGEQYANELWRYKNAPGAQQRYFRTGLAAVLWRFLARHERCIAHQCRVPGFDTVTTVPSTSGRAEHPLRVMAADMVGVTRERYRDLLVPAPKAADLGREVSLSRYVSTALWGENVLLLDDTWVTGNHAQSAAAALRAAGAGSVAVVVLGRHLNKNYGDTAVHIEQARLRRFAWDVCLPRPWSHD</sequence>
<dbReference type="Proteomes" id="UP000442990">
    <property type="component" value="Unassembled WGS sequence"/>
</dbReference>
<evidence type="ECO:0008006" key="3">
    <source>
        <dbReference type="Google" id="ProtNLM"/>
    </source>
</evidence>
<gene>
    <name evidence="1" type="ORF">F8144_20310</name>
</gene>
<evidence type="ECO:0000313" key="2">
    <source>
        <dbReference type="Proteomes" id="UP000442990"/>
    </source>
</evidence>
<dbReference type="InterPro" id="IPR029057">
    <property type="entry name" value="PRTase-like"/>
</dbReference>
<dbReference type="AlphaFoldDB" id="A0A7J5DEL3"/>
<dbReference type="RefSeq" id="WP_151470765.1">
    <property type="nucleotide sequence ID" value="NZ_WBKG01000016.1"/>
</dbReference>
<reference evidence="1 2" key="1">
    <citation type="submission" date="2019-09" db="EMBL/GenBank/DDBJ databases">
        <title>Isolation and identification of active actinomycetes.</title>
        <authorList>
            <person name="Yu Z."/>
            <person name="Han C."/>
            <person name="Yu B."/>
        </authorList>
    </citation>
    <scope>NUCLEOTIDE SEQUENCE [LARGE SCALE GENOMIC DNA]</scope>
    <source>
        <strain evidence="1 2">NEAU-H2</strain>
    </source>
</reference>
<keyword evidence="2" id="KW-1185">Reference proteome</keyword>
<dbReference type="Gene3D" id="3.40.50.2020">
    <property type="match status" value="1"/>
</dbReference>
<evidence type="ECO:0000313" key="1">
    <source>
        <dbReference type="EMBL" id="KAB1987000.1"/>
    </source>
</evidence>
<dbReference type="EMBL" id="WBKG01000016">
    <property type="protein sequence ID" value="KAB1987000.1"/>
    <property type="molecule type" value="Genomic_DNA"/>
</dbReference>
<dbReference type="SUPFAM" id="SSF53271">
    <property type="entry name" value="PRTase-like"/>
    <property type="match status" value="1"/>
</dbReference>